<reference evidence="8" key="1">
    <citation type="submission" date="2023-06" db="EMBL/GenBank/DDBJ databases">
        <authorList>
            <consortium name="Lawrence Berkeley National Laboratory"/>
            <person name="Ahrendt S."/>
            <person name="Sahu N."/>
            <person name="Indic B."/>
            <person name="Wong-Bajracharya J."/>
            <person name="Merenyi Z."/>
            <person name="Ke H.-M."/>
            <person name="Monk M."/>
            <person name="Kocsube S."/>
            <person name="Drula E."/>
            <person name="Lipzen A."/>
            <person name="Balint B."/>
            <person name="Henrissat B."/>
            <person name="Andreopoulos B."/>
            <person name="Martin F.M."/>
            <person name="Harder C.B."/>
            <person name="Rigling D."/>
            <person name="Ford K.L."/>
            <person name="Foster G.D."/>
            <person name="Pangilinan J."/>
            <person name="Papanicolaou A."/>
            <person name="Barry K."/>
            <person name="LaButti K."/>
            <person name="Viragh M."/>
            <person name="Koriabine M."/>
            <person name="Yan M."/>
            <person name="Riley R."/>
            <person name="Champramary S."/>
            <person name="Plett K.L."/>
            <person name="Tsai I.J."/>
            <person name="Slot J."/>
            <person name="Sipos G."/>
            <person name="Plett J."/>
            <person name="Nagy L.G."/>
            <person name="Grigoriev I.V."/>
        </authorList>
    </citation>
    <scope>NUCLEOTIDE SEQUENCE</scope>
    <source>
        <strain evidence="8">ICMP 16352</strain>
    </source>
</reference>
<evidence type="ECO:0000313" key="8">
    <source>
        <dbReference type="EMBL" id="KAK0489123.1"/>
    </source>
</evidence>
<comment type="caution">
    <text evidence="8">The sequence shown here is derived from an EMBL/GenBank/DDBJ whole genome shotgun (WGS) entry which is preliminary data.</text>
</comment>
<feature type="region of interest" description="Disordered" evidence="6">
    <location>
        <begin position="420"/>
        <end position="452"/>
    </location>
</feature>
<feature type="transmembrane region" description="Helical" evidence="7">
    <location>
        <begin position="387"/>
        <end position="410"/>
    </location>
</feature>
<dbReference type="InterPro" id="IPR051415">
    <property type="entry name" value="LAAT-1"/>
</dbReference>
<feature type="transmembrane region" description="Helical" evidence="7">
    <location>
        <begin position="329"/>
        <end position="351"/>
    </location>
</feature>
<feature type="transmembrane region" description="Helical" evidence="7">
    <location>
        <begin position="363"/>
        <end position="381"/>
    </location>
</feature>
<dbReference type="Gene3D" id="1.20.1280.290">
    <property type="match status" value="2"/>
</dbReference>
<proteinExistence type="inferred from homology"/>
<evidence type="ECO:0000256" key="4">
    <source>
        <dbReference type="ARBA" id="ARBA00022989"/>
    </source>
</evidence>
<gene>
    <name evidence="8" type="ORF">IW261DRAFT_1557623</name>
</gene>
<keyword evidence="4 7" id="KW-1133">Transmembrane helix</keyword>
<dbReference type="InterPro" id="IPR006603">
    <property type="entry name" value="PQ-loop_rpt"/>
</dbReference>
<keyword evidence="3 7" id="KW-0812">Transmembrane</keyword>
<evidence type="ECO:0000256" key="1">
    <source>
        <dbReference type="ARBA" id="ARBA00004141"/>
    </source>
</evidence>
<dbReference type="Proteomes" id="UP001175227">
    <property type="component" value="Unassembled WGS sequence"/>
</dbReference>
<dbReference type="InterPro" id="IPR044890">
    <property type="entry name" value="TMEM14_sf"/>
</dbReference>
<dbReference type="InterPro" id="IPR005349">
    <property type="entry name" value="TMEM14"/>
</dbReference>
<feature type="transmembrane region" description="Helical" evidence="7">
    <location>
        <begin position="237"/>
        <end position="257"/>
    </location>
</feature>
<accession>A0AA39PRC8</accession>
<dbReference type="SMART" id="SM00679">
    <property type="entry name" value="CTNS"/>
    <property type="match status" value="2"/>
</dbReference>
<comment type="similarity">
    <text evidence="2">Belongs to the TMEM14 family.</text>
</comment>
<dbReference type="PANTHER" id="PTHR16201:SF37">
    <property type="entry name" value="PQ-LOOP REPEAT-CONTAINING PROTEIN"/>
    <property type="match status" value="1"/>
</dbReference>
<keyword evidence="5 7" id="KW-0472">Membrane</keyword>
<keyword evidence="9" id="KW-1185">Reference proteome</keyword>
<comment type="subcellular location">
    <subcellularLocation>
        <location evidence="1">Membrane</location>
        <topology evidence="1">Multi-pass membrane protein</topology>
    </subcellularLocation>
</comment>
<evidence type="ECO:0000256" key="5">
    <source>
        <dbReference type="ARBA" id="ARBA00023136"/>
    </source>
</evidence>
<evidence type="ECO:0000256" key="3">
    <source>
        <dbReference type="ARBA" id="ARBA00022692"/>
    </source>
</evidence>
<sequence>MSLANGNGMNMRALELFSEWGNFDRGGQMWGTYTPTGIPTGITWRGNFVSPGHSSIPENMSAYPALVMGSLCLFGGITGFARTRSVPSIVAGVSVGALYLWSSDSIRKGTPNGLEGALGASALLFLSSLPRAAKGPVPAILTVTSALAGTLETFRPTSLTSKDSDRAIFDSSKTMVIKSESCPAFVSTPKVVAPPPQEMLVNSAAENALGTLGAVCWTIQLLPQIWKSWREKSTEGLSPWLVLIWGLTSIFLGVYSIVQKLSVALIVQPQLFGTLSLVSWGQCQYYDKHWSIKRSVLTVVSIVCLIGGLQAGMVFAVRPSYEHGNHRGVDFFGVFASAMLSAGLMPQFYEIYKHKEVIGISKLFMLVDLLGGVFSLLSLVFRDTFDVLAGVAYSLVVVLDGLVILLAMILNPLARRRRRRAASEEEASENPTATSTLEKHDADAGPSEKVPV</sequence>
<dbReference type="EMBL" id="JAUEPR010000002">
    <property type="protein sequence ID" value="KAK0489123.1"/>
    <property type="molecule type" value="Genomic_DNA"/>
</dbReference>
<dbReference type="Pfam" id="PF03647">
    <property type="entry name" value="Tmemb_14"/>
    <property type="match status" value="1"/>
</dbReference>
<dbReference type="AlphaFoldDB" id="A0AA39PRC8"/>
<dbReference type="Pfam" id="PF04193">
    <property type="entry name" value="PQ-loop"/>
    <property type="match status" value="2"/>
</dbReference>
<protein>
    <submittedName>
        <fullName evidence="8">PQ loop repeat-domain-containing protein</fullName>
    </submittedName>
</protein>
<feature type="transmembrane region" description="Helical" evidence="7">
    <location>
        <begin position="295"/>
        <end position="317"/>
    </location>
</feature>
<dbReference type="PANTHER" id="PTHR16201">
    <property type="entry name" value="SEVEN TRANSMEMBRANE PROTEIN 1-RELATED"/>
    <property type="match status" value="1"/>
</dbReference>
<evidence type="ECO:0000256" key="2">
    <source>
        <dbReference type="ARBA" id="ARBA00007590"/>
    </source>
</evidence>
<evidence type="ECO:0000256" key="7">
    <source>
        <dbReference type="SAM" id="Phobius"/>
    </source>
</evidence>
<dbReference type="Gene3D" id="1.10.10.1740">
    <property type="entry name" value="Transmembrane protein 14-like"/>
    <property type="match status" value="1"/>
</dbReference>
<organism evidence="8 9">
    <name type="scientific">Armillaria novae-zelandiae</name>
    <dbReference type="NCBI Taxonomy" id="153914"/>
    <lineage>
        <taxon>Eukaryota</taxon>
        <taxon>Fungi</taxon>
        <taxon>Dikarya</taxon>
        <taxon>Basidiomycota</taxon>
        <taxon>Agaricomycotina</taxon>
        <taxon>Agaricomycetes</taxon>
        <taxon>Agaricomycetidae</taxon>
        <taxon>Agaricales</taxon>
        <taxon>Marasmiineae</taxon>
        <taxon>Physalacriaceae</taxon>
        <taxon>Armillaria</taxon>
    </lineage>
</organism>
<evidence type="ECO:0000313" key="9">
    <source>
        <dbReference type="Proteomes" id="UP001175227"/>
    </source>
</evidence>
<evidence type="ECO:0000256" key="6">
    <source>
        <dbReference type="SAM" id="MobiDB-lite"/>
    </source>
</evidence>
<name>A0AA39PRC8_9AGAR</name>
<dbReference type="GO" id="GO:0016020">
    <property type="term" value="C:membrane"/>
    <property type="evidence" value="ECO:0007669"/>
    <property type="project" value="UniProtKB-SubCell"/>
</dbReference>